<dbReference type="RefSeq" id="WP_159233498.1">
    <property type="nucleotide sequence ID" value="NZ_CACSIP010000035.1"/>
</dbReference>
<gene>
    <name evidence="1" type="ORF">AELLOGFF_05533</name>
</gene>
<organism evidence="1 2">
    <name type="scientific">Mycolicibacterium vanbaalenii</name>
    <name type="common">Mycobacterium vanbaalenii</name>
    <dbReference type="NCBI Taxonomy" id="110539"/>
    <lineage>
        <taxon>Bacteria</taxon>
        <taxon>Bacillati</taxon>
        <taxon>Actinomycetota</taxon>
        <taxon>Actinomycetes</taxon>
        <taxon>Mycobacteriales</taxon>
        <taxon>Mycobacteriaceae</taxon>
        <taxon>Mycolicibacterium</taxon>
    </lineage>
</organism>
<evidence type="ECO:0000313" key="1">
    <source>
        <dbReference type="EMBL" id="CAA0129307.1"/>
    </source>
</evidence>
<dbReference type="EMBL" id="CACSIP010000035">
    <property type="protein sequence ID" value="CAA0129307.1"/>
    <property type="molecule type" value="Genomic_DNA"/>
</dbReference>
<reference evidence="1 2" key="1">
    <citation type="submission" date="2019-11" db="EMBL/GenBank/DDBJ databases">
        <authorList>
            <person name="Holert J."/>
        </authorList>
    </citation>
    <scope>NUCLEOTIDE SEQUENCE [LARGE SCALE GENOMIC DNA]</scope>
    <source>
        <strain evidence="1">BC8_1</strain>
    </source>
</reference>
<dbReference type="Proteomes" id="UP000430146">
    <property type="component" value="Unassembled WGS sequence"/>
</dbReference>
<evidence type="ECO:0000313" key="2">
    <source>
        <dbReference type="Proteomes" id="UP000430146"/>
    </source>
</evidence>
<sequence>MITTADALDVMTEVAACHHRTAPRMDDEEAALVTATIWARLFNHHHLEQPDLLAAVEKRAAEGHVDAPEPAEIITYARAIRRERNDRTGPTPEYQALCESKGADTQELAANRTRLAQLAAGIGKTIDDA</sequence>
<dbReference type="AlphaFoldDB" id="A0A5S9R6F5"/>
<accession>A0A5S9R6F5</accession>
<dbReference type="OrthoDB" id="4376202at2"/>
<proteinExistence type="predicted"/>
<protein>
    <submittedName>
        <fullName evidence="1">Uncharacterized protein</fullName>
    </submittedName>
</protein>
<name>A0A5S9R6F5_MYCVN</name>
<keyword evidence="2" id="KW-1185">Reference proteome</keyword>